<feature type="non-terminal residue" evidence="2">
    <location>
        <position position="1"/>
    </location>
</feature>
<proteinExistence type="predicted"/>
<dbReference type="EMBL" id="CAJVPY010032571">
    <property type="protein sequence ID" value="CAG8797925.1"/>
    <property type="molecule type" value="Genomic_DNA"/>
</dbReference>
<reference evidence="2" key="1">
    <citation type="submission" date="2021-06" db="EMBL/GenBank/DDBJ databases">
        <authorList>
            <person name="Kallberg Y."/>
            <person name="Tangrot J."/>
            <person name="Rosling A."/>
        </authorList>
    </citation>
    <scope>NUCLEOTIDE SEQUENCE</scope>
    <source>
        <strain evidence="2">MA453B</strain>
    </source>
</reference>
<evidence type="ECO:0000313" key="2">
    <source>
        <dbReference type="EMBL" id="CAG8797925.1"/>
    </source>
</evidence>
<feature type="non-terminal residue" evidence="2">
    <location>
        <position position="100"/>
    </location>
</feature>
<gene>
    <name evidence="2" type="ORF">DERYTH_LOCUS22777</name>
</gene>
<comment type="caution">
    <text evidence="2">The sequence shown here is derived from an EMBL/GenBank/DDBJ whole genome shotgun (WGS) entry which is preliminary data.</text>
</comment>
<protein>
    <submittedName>
        <fullName evidence="2">6064_t:CDS:1</fullName>
    </submittedName>
</protein>
<dbReference type="Proteomes" id="UP000789405">
    <property type="component" value="Unassembled WGS sequence"/>
</dbReference>
<keyword evidence="3" id="KW-1185">Reference proteome</keyword>
<feature type="compositionally biased region" description="Low complexity" evidence="1">
    <location>
        <begin position="81"/>
        <end position="100"/>
    </location>
</feature>
<dbReference type="AlphaFoldDB" id="A0A9N9JUG5"/>
<feature type="region of interest" description="Disordered" evidence="1">
    <location>
        <begin position="71"/>
        <end position="100"/>
    </location>
</feature>
<dbReference type="OrthoDB" id="2411751at2759"/>
<organism evidence="2 3">
    <name type="scientific">Dentiscutata erythropus</name>
    <dbReference type="NCBI Taxonomy" id="1348616"/>
    <lineage>
        <taxon>Eukaryota</taxon>
        <taxon>Fungi</taxon>
        <taxon>Fungi incertae sedis</taxon>
        <taxon>Mucoromycota</taxon>
        <taxon>Glomeromycotina</taxon>
        <taxon>Glomeromycetes</taxon>
        <taxon>Diversisporales</taxon>
        <taxon>Gigasporaceae</taxon>
        <taxon>Dentiscutata</taxon>
    </lineage>
</organism>
<sequence>AQTHTYRLTKHVHVQDKLGPGQTNKRAICKACESKEQIFEKGKNEDKDQEVMTYEDLNENMARNTVRALRQAREQSNAPISVGSSNSRASNVSESMLSDC</sequence>
<name>A0A9N9JUG5_9GLOM</name>
<accession>A0A9N9JUG5</accession>
<evidence type="ECO:0000256" key="1">
    <source>
        <dbReference type="SAM" id="MobiDB-lite"/>
    </source>
</evidence>
<evidence type="ECO:0000313" key="3">
    <source>
        <dbReference type="Proteomes" id="UP000789405"/>
    </source>
</evidence>